<dbReference type="SUPFAM" id="SSF52540">
    <property type="entry name" value="P-loop containing nucleoside triphosphate hydrolases"/>
    <property type="match status" value="1"/>
</dbReference>
<dbReference type="EMBL" id="JH429986">
    <property type="status" value="NOT_ANNOTATED_CDS"/>
    <property type="molecule type" value="Genomic_DNA"/>
</dbReference>
<dbReference type="Pfam" id="PF05729">
    <property type="entry name" value="NACHT"/>
    <property type="match status" value="1"/>
</dbReference>
<dbReference type="Gene3D" id="3.40.50.300">
    <property type="entry name" value="P-loop containing nucleotide triphosphate hydrolases"/>
    <property type="match status" value="1"/>
</dbReference>
<organism evidence="2 3">
    <name type="scientific">Strigamia maritima</name>
    <name type="common">European centipede</name>
    <name type="synonym">Geophilus maritimus</name>
    <dbReference type="NCBI Taxonomy" id="126957"/>
    <lineage>
        <taxon>Eukaryota</taxon>
        <taxon>Metazoa</taxon>
        <taxon>Ecdysozoa</taxon>
        <taxon>Arthropoda</taxon>
        <taxon>Myriapoda</taxon>
        <taxon>Chilopoda</taxon>
        <taxon>Pleurostigmophora</taxon>
        <taxon>Geophilomorpha</taxon>
        <taxon>Linotaeniidae</taxon>
        <taxon>Strigamia</taxon>
    </lineage>
</organism>
<dbReference type="EnsemblMetazoa" id="SMAR000383-RA">
    <property type="protein sequence ID" value="SMAR000383-PA"/>
    <property type="gene ID" value="SMAR000383"/>
</dbReference>
<dbReference type="AlphaFoldDB" id="T1IHR1"/>
<dbReference type="InterPro" id="IPR027417">
    <property type="entry name" value="P-loop_NTPase"/>
</dbReference>
<dbReference type="InterPro" id="IPR007111">
    <property type="entry name" value="NACHT_NTPase"/>
</dbReference>
<dbReference type="HOGENOM" id="CLU_297235_0_0_1"/>
<dbReference type="PANTHER" id="PTHR46844">
    <property type="entry name" value="SLR5058 PROTEIN"/>
    <property type="match status" value="1"/>
</dbReference>
<keyword evidence="3" id="KW-1185">Reference proteome</keyword>
<feature type="domain" description="NACHT" evidence="1">
    <location>
        <begin position="24"/>
        <end position="122"/>
    </location>
</feature>
<reference evidence="3" key="1">
    <citation type="submission" date="2011-05" db="EMBL/GenBank/DDBJ databases">
        <authorList>
            <person name="Richards S.R."/>
            <person name="Qu J."/>
            <person name="Jiang H."/>
            <person name="Jhangiani S.N."/>
            <person name="Agravi P."/>
            <person name="Goodspeed R."/>
            <person name="Gross S."/>
            <person name="Mandapat C."/>
            <person name="Jackson L."/>
            <person name="Mathew T."/>
            <person name="Pu L."/>
            <person name="Thornton R."/>
            <person name="Saada N."/>
            <person name="Wilczek-Boney K.B."/>
            <person name="Lee S."/>
            <person name="Kovar C."/>
            <person name="Wu Y."/>
            <person name="Scherer S.E."/>
            <person name="Worley K.C."/>
            <person name="Muzny D.M."/>
            <person name="Gibbs R."/>
        </authorList>
    </citation>
    <scope>NUCLEOTIDE SEQUENCE</scope>
    <source>
        <strain evidence="3">Brora</strain>
    </source>
</reference>
<reference evidence="2" key="2">
    <citation type="submission" date="2015-02" db="UniProtKB">
        <authorList>
            <consortium name="EnsemblMetazoa"/>
        </authorList>
    </citation>
    <scope>IDENTIFICATION</scope>
</reference>
<name>T1IHR1_STRMM</name>
<dbReference type="eggNOG" id="ENOG502QTJW">
    <property type="taxonomic scope" value="Eukaryota"/>
</dbReference>
<protein>
    <recommendedName>
        <fullName evidence="1">NACHT domain-containing protein</fullName>
    </recommendedName>
</protein>
<evidence type="ECO:0000313" key="3">
    <source>
        <dbReference type="Proteomes" id="UP000014500"/>
    </source>
</evidence>
<dbReference type="PROSITE" id="PS50837">
    <property type="entry name" value="NACHT"/>
    <property type="match status" value="1"/>
</dbReference>
<dbReference type="PhylomeDB" id="T1IHR1"/>
<accession>T1IHR1</accession>
<evidence type="ECO:0000313" key="2">
    <source>
        <dbReference type="EnsemblMetazoa" id="SMAR000383-PA"/>
    </source>
</evidence>
<proteinExistence type="predicted"/>
<dbReference type="Proteomes" id="UP000014500">
    <property type="component" value="Unassembled WGS sequence"/>
</dbReference>
<evidence type="ECO:0000259" key="1">
    <source>
        <dbReference type="PROSITE" id="PS50837"/>
    </source>
</evidence>
<dbReference type="PANTHER" id="PTHR46844:SF1">
    <property type="entry name" value="SLR5058 PROTEIN"/>
    <property type="match status" value="1"/>
</dbReference>
<sequence>MENDTKKSIEIEEIFHPLNNIQPLRILVEGQPGFGKTTLATKLVHDWAMGKKYIDSFKFTFFIPLRELHNRSIKEVLEQIARRFNVSDISDIVNLHEKNTLFLFDGLDEISREDRREIVRILYKQIYCYATVIAFCRTGLFALDRDEREQFFAQTNVRQNFQCKLVRTLGVKRDKKKQGIRKLTGWNFIDTVLSRILPKRSKMTRLQTKIQFLEKFLGRPIEDNIIQSLSWEIWEMFDSPLLLTLLAVIIEKDGHIDDFSTKTVFYEKLFNSIVKHSSVKLGNEISHDFNLFRMDSSIDPIRDSMRQFGRLSARKIMKNDLKFDSDDLTKQIYELGFLMIHKEILYDSAKSHFEALHYSIMEFAAAFALWVDLKSECASIEDNLKLVMHHFLESNGTSLVLPFLACLMDDELDLLLGHIDSFAAWFCLDINLTVKFLSDCLSSNISKSKYLRTFIPSSVDCIEINDDNLKVKDLLIYGSECGKIEHITITKYTDSKIFTNEIQSFFEVKITREYSILFTISGKIQLLSNSIPFDRPLNEVLLFAATSNCQSCALSLSNPSDIAEFCELIMKEKILSKLKYHYLKIKAELEYKYKQVLIMKLAEVLTKLLENDQVQYLCLSLLSHHEKMFDFTEFTHAAAQSKYLTCLHLCGLTIDLDELTNSGNKNYTYMSFVQCRLICGRPSLLKNCCQHLRCDDVEFVQPDASINHLTKSYLAWNVVALSDKLYRNSNFPDYACWKNLQTLHLRMSLGIDPNKLANCIFTLPITNLAITSEYNDDESTSNLFKCMNNLWAVSNDTSQLKTILLTEFILNKSSRFDLMEGVVRHHWDKVYFVAPNVHNFRVFMESPCYSNVRLTHVDYQSILLELGLFTVDFPLFVYDGHFSYQQYKVLSVSPK</sequence>